<dbReference type="KEGG" id="bma:BMA3045"/>
<evidence type="ECO:0000313" key="1">
    <source>
        <dbReference type="EMBL" id="AAU50382.1"/>
    </source>
</evidence>
<reference evidence="1 2" key="1">
    <citation type="journal article" date="2004" name="Proc. Natl. Acad. Sci. U.S.A.">
        <title>Structural flexibility in the Burkholderia mallei genome.</title>
        <authorList>
            <person name="Nierman W.C."/>
            <person name="DeShazer D."/>
            <person name="Kim H.S."/>
            <person name="Tettelin H."/>
            <person name="Nelson K.E."/>
            <person name="Feldblyum T."/>
            <person name="Ulrich R.L."/>
            <person name="Ronning C.M."/>
            <person name="Brinkac L.M."/>
            <person name="Daugherty S.C."/>
            <person name="Davidsen T.D."/>
            <person name="Deboy R.T."/>
            <person name="Dimitrov G."/>
            <person name="Dodson R.J."/>
            <person name="Durkin A.S."/>
            <person name="Gwinn M.L."/>
            <person name="Haft D.H."/>
            <person name="Khouri H."/>
            <person name="Kolonay J.F."/>
            <person name="Madupu R."/>
            <person name="Mohammoud Y."/>
            <person name="Nelson W.C."/>
            <person name="Radune D."/>
            <person name="Romero C.M."/>
            <person name="Sarria S."/>
            <person name="Selengut J."/>
            <person name="Shamblin C."/>
            <person name="Sullivan S.A."/>
            <person name="White O."/>
            <person name="Yu Y."/>
            <person name="Zafar N."/>
            <person name="Zhou L."/>
            <person name="Fraser C.M."/>
        </authorList>
    </citation>
    <scope>NUCLEOTIDE SEQUENCE [LARGE SCALE GENOMIC DNA]</scope>
    <source>
        <strain evidence="1 2">ATCC 23344</strain>
    </source>
</reference>
<protein>
    <recommendedName>
        <fullName evidence="3">Four-helix bundle copper-binding protein</fullName>
    </recommendedName>
</protein>
<organism evidence="1 2">
    <name type="scientific">Burkholderia mallei (strain ATCC 23344)</name>
    <dbReference type="NCBI Taxonomy" id="243160"/>
    <lineage>
        <taxon>Bacteria</taxon>
        <taxon>Pseudomonadati</taxon>
        <taxon>Pseudomonadota</taxon>
        <taxon>Betaproteobacteria</taxon>
        <taxon>Burkholderiales</taxon>
        <taxon>Burkholderiaceae</taxon>
        <taxon>Burkholderia</taxon>
        <taxon>pseudomallei group</taxon>
    </lineage>
</organism>
<evidence type="ECO:0008006" key="3">
    <source>
        <dbReference type="Google" id="ProtNLM"/>
    </source>
</evidence>
<name>A0A0H2WL65_BURMA</name>
<evidence type="ECO:0000313" key="2">
    <source>
        <dbReference type="Proteomes" id="UP000006693"/>
    </source>
</evidence>
<dbReference type="AlphaFoldDB" id="A0A0H2WL65"/>
<dbReference type="PANTHER" id="PTHR37310:SF1">
    <property type="entry name" value="CYTOPLASMIC PROTEIN"/>
    <property type="match status" value="1"/>
</dbReference>
<dbReference type="InterPro" id="IPR005560">
    <property type="entry name" value="Csp_YhjQ"/>
</dbReference>
<dbReference type="HOGENOM" id="CLU_142273_1_0_4"/>
<gene>
    <name evidence="1" type="ordered locus">BMA3045</name>
</gene>
<proteinExistence type="predicted"/>
<accession>A0A0H2WL65</accession>
<dbReference type="InterPro" id="IPR044543">
    <property type="entry name" value="YHJQ-like"/>
</dbReference>
<dbReference type="CDD" id="cd08026">
    <property type="entry name" value="DUF326"/>
    <property type="match status" value="1"/>
</dbReference>
<dbReference type="EMBL" id="CP000010">
    <property type="protein sequence ID" value="AAU50382.1"/>
    <property type="molecule type" value="Genomic_DNA"/>
</dbReference>
<keyword evidence="2" id="KW-1185">Reference proteome</keyword>
<dbReference type="Pfam" id="PF03860">
    <property type="entry name" value="Csp"/>
    <property type="match status" value="1"/>
</dbReference>
<sequence>MNERYEACMRACDACARACDQCAVACLREPDASGLAACVRLDVDCALMCRFASGAIARRSARAGDVCRLCADICEACARECDKHAHAHCRECAHACRACASACVEMT</sequence>
<dbReference type="eggNOG" id="ENOG5032SB1">
    <property type="taxonomic scope" value="Bacteria"/>
</dbReference>
<dbReference type="PANTHER" id="PTHR37310">
    <property type="entry name" value="CYTOPLASMIC PROTEIN-RELATED"/>
    <property type="match status" value="1"/>
</dbReference>
<dbReference type="Gene3D" id="1.20.1270.360">
    <property type="match status" value="1"/>
</dbReference>
<dbReference type="Proteomes" id="UP000006693">
    <property type="component" value="Chromosome 1"/>
</dbReference>